<name>J0HD00_RHILT</name>
<feature type="transmembrane region" description="Helical" evidence="1">
    <location>
        <begin position="75"/>
        <end position="93"/>
    </location>
</feature>
<dbReference type="EMBL" id="JH719381">
    <property type="protein sequence ID" value="EJB02321.1"/>
    <property type="molecule type" value="Genomic_DNA"/>
</dbReference>
<keyword evidence="1" id="KW-0812">Transmembrane</keyword>
<dbReference type="EMBL" id="JH719381">
    <property type="protein sequence ID" value="EJB08310.1"/>
    <property type="molecule type" value="Genomic_DNA"/>
</dbReference>
<reference evidence="3" key="1">
    <citation type="submission" date="2012-02" db="EMBL/GenBank/DDBJ databases">
        <title>Improved High-Quality Draft Sequence of Rhizobium leguminosarum bv. trifolii WSM597.</title>
        <authorList>
            <consortium name="US DOE Joint Genome Institute"/>
            <person name="Lucas S."/>
            <person name="Han J."/>
            <person name="Lapidus A."/>
            <person name="Cheng J.-F."/>
            <person name="Goodwin L."/>
            <person name="Pitluck S."/>
            <person name="Peters L."/>
            <person name="Ovchinnikova G."/>
            <person name="Held B."/>
            <person name="Detter J.C."/>
            <person name="Han C."/>
            <person name="Tapia R."/>
            <person name="Land M."/>
            <person name="Hauser L."/>
            <person name="Kyrpides N."/>
            <person name="Ivanova N."/>
            <person name="Pagani I."/>
            <person name="Brau L."/>
            <person name="Yates R."/>
            <person name="O'Hara G."/>
            <person name="Rui T."/>
            <person name="Howieson J."/>
            <person name="Reeve W."/>
            <person name="Woyke T."/>
        </authorList>
    </citation>
    <scope>NUCLEOTIDE SEQUENCE [LARGE SCALE GENOMIC DNA]</scope>
    <source>
        <strain evidence="3">WSM597</strain>
    </source>
</reference>
<dbReference type="HOGENOM" id="CLU_986508_0_0_5"/>
<sequence length="282" mass="31298">MKRKFSKLTIVSFIIAGLLFVLGVGGILALVMIATQGATFRATMIEYGCAMWSALSGQRPVTNTGKFVIEQLTNASIFGLTIIAIALSSLYLVDAKAQIEESAKRNLPANATVFNCIAADVSKYALPIMKKFYNNATSIRIVAGDYNWLLEDKLIAERIYKLLIEDKARVYSYKTQEQIISAWGDGLSHEIYRVILDNIKFINKKHYYRCSLITYQGGAEALVFLSESGDDFLAGNTELRTYAIYEYHTRSASRTVVEMAKGLFNTFDASRQNGGGGRSPDK</sequence>
<accession>J0HD00</accession>
<dbReference type="Proteomes" id="UP000005092">
    <property type="component" value="Unassembled WGS sequence"/>
</dbReference>
<evidence type="ECO:0000313" key="2">
    <source>
        <dbReference type="EMBL" id="EJB02321.1"/>
    </source>
</evidence>
<keyword evidence="1" id="KW-1133">Transmembrane helix</keyword>
<evidence type="ECO:0000256" key="1">
    <source>
        <dbReference type="SAM" id="Phobius"/>
    </source>
</evidence>
<evidence type="ECO:0000313" key="3">
    <source>
        <dbReference type="EMBL" id="EJB08310.1"/>
    </source>
</evidence>
<dbReference type="AlphaFoldDB" id="J0HD00"/>
<organism evidence="3">
    <name type="scientific">Rhizobium leguminosarum bv. trifolii WSM597</name>
    <dbReference type="NCBI Taxonomy" id="754764"/>
    <lineage>
        <taxon>Bacteria</taxon>
        <taxon>Pseudomonadati</taxon>
        <taxon>Pseudomonadota</taxon>
        <taxon>Alphaproteobacteria</taxon>
        <taxon>Hyphomicrobiales</taxon>
        <taxon>Rhizobiaceae</taxon>
        <taxon>Rhizobium/Agrobacterium group</taxon>
        <taxon>Rhizobium</taxon>
    </lineage>
</organism>
<keyword evidence="1" id="KW-0472">Membrane</keyword>
<protein>
    <submittedName>
        <fullName evidence="3">Uncharacterized protein</fullName>
    </submittedName>
</protein>
<feature type="transmembrane region" description="Helical" evidence="1">
    <location>
        <begin position="12"/>
        <end position="34"/>
    </location>
</feature>
<gene>
    <name evidence="2" type="ORF">Rleg9DRAFT_1117</name>
    <name evidence="3" type="ORF">Rleg9DRAFT_7357</name>
</gene>
<dbReference type="RefSeq" id="WP_003585992.1">
    <property type="nucleotide sequence ID" value="NZ_JH719381.1"/>
</dbReference>
<proteinExistence type="predicted"/>